<organism evidence="1 2">
    <name type="scientific">Hordeum vulgare subsp. vulgare</name>
    <name type="common">Domesticated barley</name>
    <dbReference type="NCBI Taxonomy" id="112509"/>
    <lineage>
        <taxon>Eukaryota</taxon>
        <taxon>Viridiplantae</taxon>
        <taxon>Streptophyta</taxon>
        <taxon>Embryophyta</taxon>
        <taxon>Tracheophyta</taxon>
        <taxon>Spermatophyta</taxon>
        <taxon>Magnoliopsida</taxon>
        <taxon>Liliopsida</taxon>
        <taxon>Poales</taxon>
        <taxon>Poaceae</taxon>
        <taxon>BOP clade</taxon>
        <taxon>Pooideae</taxon>
        <taxon>Triticodae</taxon>
        <taxon>Triticeae</taxon>
        <taxon>Hordeinae</taxon>
        <taxon>Hordeum</taxon>
    </lineage>
</organism>
<protein>
    <submittedName>
        <fullName evidence="1">Uncharacterized protein</fullName>
    </submittedName>
</protein>
<dbReference type="SMR" id="A0A8I6WL90"/>
<evidence type="ECO:0000313" key="1">
    <source>
        <dbReference type="EnsemblPlants" id="HORVU.MOREX.r3.1HG0080660.1"/>
    </source>
</evidence>
<proteinExistence type="predicted"/>
<reference evidence="2" key="1">
    <citation type="journal article" date="2012" name="Nature">
        <title>A physical, genetic and functional sequence assembly of the barley genome.</title>
        <authorList>
            <consortium name="The International Barley Genome Sequencing Consortium"/>
            <person name="Mayer K.F."/>
            <person name="Waugh R."/>
            <person name="Brown J.W."/>
            <person name="Schulman A."/>
            <person name="Langridge P."/>
            <person name="Platzer M."/>
            <person name="Fincher G.B."/>
            <person name="Muehlbauer G.J."/>
            <person name="Sato K."/>
            <person name="Close T.J."/>
            <person name="Wise R.P."/>
            <person name="Stein N."/>
        </authorList>
    </citation>
    <scope>NUCLEOTIDE SEQUENCE [LARGE SCALE GENOMIC DNA]</scope>
    <source>
        <strain evidence="2">cv. Morex</strain>
    </source>
</reference>
<keyword evidence="2" id="KW-1185">Reference proteome</keyword>
<reference evidence="1" key="2">
    <citation type="submission" date="2020-10" db="EMBL/GenBank/DDBJ databases">
        <authorList>
            <person name="Scholz U."/>
            <person name="Mascher M."/>
            <person name="Fiebig A."/>
        </authorList>
    </citation>
    <scope>NUCLEOTIDE SEQUENCE [LARGE SCALE GENOMIC DNA]</scope>
    <source>
        <strain evidence="1">cv. Morex</strain>
    </source>
</reference>
<dbReference type="Gramene" id="HORVU.MOREX.r2.1HG0065970.1">
    <property type="protein sequence ID" value="HORVU.MOREX.r2.1HG0065970.1"/>
    <property type="gene ID" value="HORVU.MOREX.r2.1HG0065970"/>
</dbReference>
<sequence>MQHSRGKSALVFCSTRKGAQEAAQCLSQTAGSLGYSNPFMKSMQHWFHNGGLCLKDRSLVEGLFLKGDLQILCTTNNLARHQLTFTYSSDEVSTIFVRTFFSVKAFLPTFF</sequence>
<dbReference type="InterPro" id="IPR052247">
    <property type="entry name" value="Meiotic_Crossover_Helicase"/>
</dbReference>
<dbReference type="Proteomes" id="UP000011116">
    <property type="component" value="Chromosome 1H"/>
</dbReference>
<dbReference type="Gramene" id="HORVU.MOREX.r3.1HG0080660.1">
    <property type="protein sequence ID" value="HORVU.MOREX.r3.1HG0080660.1"/>
    <property type="gene ID" value="HORVU.MOREX.r3.1HG0080660"/>
</dbReference>
<dbReference type="PANTHER" id="PTHR47835:SF3">
    <property type="entry name" value="HELICASE FOR MEIOSIS 1"/>
    <property type="match status" value="1"/>
</dbReference>
<name>A0A8I6WL90_HORVV</name>
<dbReference type="SUPFAM" id="SSF52540">
    <property type="entry name" value="P-loop containing nucleoside triphosphate hydrolases"/>
    <property type="match status" value="1"/>
</dbReference>
<dbReference type="GO" id="GO:0016787">
    <property type="term" value="F:hydrolase activity"/>
    <property type="evidence" value="ECO:0007669"/>
    <property type="project" value="UniProtKB-KW"/>
</dbReference>
<dbReference type="EnsemblPlants" id="HORVU.MOREX.r3.1HG0080660.1">
    <property type="protein sequence ID" value="HORVU.MOREX.r3.1HG0080660.1"/>
    <property type="gene ID" value="HORVU.MOREX.r3.1HG0080660"/>
</dbReference>
<dbReference type="GO" id="GO:0043138">
    <property type="term" value="F:3'-5' DNA helicase activity"/>
    <property type="evidence" value="ECO:0007669"/>
    <property type="project" value="UniProtKB-EC"/>
</dbReference>
<dbReference type="InterPro" id="IPR027417">
    <property type="entry name" value="P-loop_NTPase"/>
</dbReference>
<evidence type="ECO:0000313" key="2">
    <source>
        <dbReference type="Proteomes" id="UP000011116"/>
    </source>
</evidence>
<dbReference type="AlphaFoldDB" id="A0A8I6WL90"/>
<accession>A0A8I6WL90</accession>
<reference evidence="1" key="3">
    <citation type="submission" date="2022-01" db="UniProtKB">
        <authorList>
            <consortium name="EnsemblPlants"/>
        </authorList>
    </citation>
    <scope>IDENTIFICATION</scope>
    <source>
        <strain evidence="1">subsp. vulgare</strain>
    </source>
</reference>
<dbReference type="Gene3D" id="3.40.50.300">
    <property type="entry name" value="P-loop containing nucleotide triphosphate hydrolases"/>
    <property type="match status" value="1"/>
</dbReference>
<dbReference type="PANTHER" id="PTHR47835">
    <property type="entry name" value="HFM1, ATP DEPENDENT DNA HELICASE HOMOLOG"/>
    <property type="match status" value="1"/>
</dbReference>